<protein>
    <submittedName>
        <fullName evidence="6">TetR family transcriptional regulator</fullName>
    </submittedName>
</protein>
<dbReference type="STRING" id="1927124.BST13_13290"/>
<dbReference type="Pfam" id="PF00440">
    <property type="entry name" value="TetR_N"/>
    <property type="match status" value="1"/>
</dbReference>
<evidence type="ECO:0000256" key="1">
    <source>
        <dbReference type="ARBA" id="ARBA00023015"/>
    </source>
</evidence>
<evidence type="ECO:0000256" key="3">
    <source>
        <dbReference type="ARBA" id="ARBA00023163"/>
    </source>
</evidence>
<evidence type="ECO:0000256" key="2">
    <source>
        <dbReference type="ARBA" id="ARBA00023125"/>
    </source>
</evidence>
<dbReference type="InterPro" id="IPR011075">
    <property type="entry name" value="TetR_C"/>
</dbReference>
<dbReference type="Gene3D" id="1.10.10.60">
    <property type="entry name" value="Homeodomain-like"/>
    <property type="match status" value="1"/>
</dbReference>
<proteinExistence type="predicted"/>
<keyword evidence="1" id="KW-0805">Transcription regulation</keyword>
<evidence type="ECO:0000256" key="4">
    <source>
        <dbReference type="PROSITE-ProRule" id="PRU00335"/>
    </source>
</evidence>
<dbReference type="OrthoDB" id="9796019at2"/>
<evidence type="ECO:0000313" key="6">
    <source>
        <dbReference type="EMBL" id="ORA35968.1"/>
    </source>
</evidence>
<sequence>MVGAVPGTVDFATQSSPWSPREAELLAITLRLLQEHGYDRLTVDAVAATARASKATVYRRWPSKGELVLAAFIEGIRQVAVPPETGSLRGDLLRVGQVICEQAHQHGTTIRAVLAEVSRDPALSDAMQHQFLDQRKAMLELILRQAVERGEISESVISDELWDLMPGYLIFRSIIPNRPPTAETVQALVDNVMIPSLTRPVE</sequence>
<evidence type="ECO:0000259" key="5">
    <source>
        <dbReference type="PROSITE" id="PS50977"/>
    </source>
</evidence>
<reference evidence="6 7" key="1">
    <citation type="submission" date="2017-02" db="EMBL/GenBank/DDBJ databases">
        <title>The new phylogeny of genus Mycobacterium.</title>
        <authorList>
            <person name="Tortoli E."/>
            <person name="Trovato A."/>
            <person name="Cirillo D.M."/>
        </authorList>
    </citation>
    <scope>NUCLEOTIDE SEQUENCE [LARGE SCALE GENOMIC DNA]</scope>
    <source>
        <strain evidence="6 7">RW6</strain>
    </source>
</reference>
<dbReference type="AlphaFoldDB" id="A0A1X0B1J8"/>
<dbReference type="PROSITE" id="PS50977">
    <property type="entry name" value="HTH_TETR_2"/>
    <property type="match status" value="1"/>
</dbReference>
<keyword evidence="7" id="KW-1185">Reference proteome</keyword>
<keyword evidence="3" id="KW-0804">Transcription</keyword>
<dbReference type="InterPro" id="IPR023772">
    <property type="entry name" value="DNA-bd_HTH_TetR-type_CS"/>
</dbReference>
<dbReference type="GO" id="GO:0000976">
    <property type="term" value="F:transcription cis-regulatory region binding"/>
    <property type="evidence" value="ECO:0007669"/>
    <property type="project" value="TreeGrafter"/>
</dbReference>
<dbReference type="InterPro" id="IPR036271">
    <property type="entry name" value="Tet_transcr_reg_TetR-rel_C_sf"/>
</dbReference>
<gene>
    <name evidence="6" type="ORF">BST13_13290</name>
</gene>
<name>A0A1X0B1J8_9MYCO</name>
<dbReference type="Gene3D" id="1.10.357.10">
    <property type="entry name" value="Tetracycline Repressor, domain 2"/>
    <property type="match status" value="1"/>
</dbReference>
<keyword evidence="2 4" id="KW-0238">DNA-binding</keyword>
<dbReference type="PRINTS" id="PR00455">
    <property type="entry name" value="HTHTETR"/>
</dbReference>
<dbReference type="Pfam" id="PF16859">
    <property type="entry name" value="TetR_C_11"/>
    <property type="match status" value="1"/>
</dbReference>
<dbReference type="InterPro" id="IPR001647">
    <property type="entry name" value="HTH_TetR"/>
</dbReference>
<comment type="caution">
    <text evidence="6">The sequence shown here is derived from an EMBL/GenBank/DDBJ whole genome shotgun (WGS) entry which is preliminary data.</text>
</comment>
<dbReference type="InterPro" id="IPR050109">
    <property type="entry name" value="HTH-type_TetR-like_transc_reg"/>
</dbReference>
<dbReference type="GO" id="GO:0003700">
    <property type="term" value="F:DNA-binding transcription factor activity"/>
    <property type="evidence" value="ECO:0007669"/>
    <property type="project" value="TreeGrafter"/>
</dbReference>
<feature type="domain" description="HTH tetR-type" evidence="5">
    <location>
        <begin position="19"/>
        <end position="79"/>
    </location>
</feature>
<dbReference type="PANTHER" id="PTHR30055">
    <property type="entry name" value="HTH-TYPE TRANSCRIPTIONAL REGULATOR RUTR"/>
    <property type="match status" value="1"/>
</dbReference>
<accession>A0A1X0B1J8</accession>
<dbReference type="Proteomes" id="UP000192448">
    <property type="component" value="Unassembled WGS sequence"/>
</dbReference>
<dbReference type="PROSITE" id="PS01081">
    <property type="entry name" value="HTH_TETR_1"/>
    <property type="match status" value="1"/>
</dbReference>
<evidence type="ECO:0000313" key="7">
    <source>
        <dbReference type="Proteomes" id="UP000192448"/>
    </source>
</evidence>
<dbReference type="RefSeq" id="WP_083164484.1">
    <property type="nucleotide sequence ID" value="NZ_MVHF01000010.1"/>
</dbReference>
<organism evidence="6 7">
    <name type="scientific">Mycobacterium aquaticum</name>
    <dbReference type="NCBI Taxonomy" id="1927124"/>
    <lineage>
        <taxon>Bacteria</taxon>
        <taxon>Bacillati</taxon>
        <taxon>Actinomycetota</taxon>
        <taxon>Actinomycetes</taxon>
        <taxon>Mycobacteriales</taxon>
        <taxon>Mycobacteriaceae</taxon>
        <taxon>Mycobacterium</taxon>
    </lineage>
</organism>
<dbReference type="PANTHER" id="PTHR30055:SF149">
    <property type="entry name" value="TETR-FAMILY TRANSCRIPTIONAL REGULATOR"/>
    <property type="match status" value="1"/>
</dbReference>
<dbReference type="SUPFAM" id="SSF48498">
    <property type="entry name" value="Tetracyclin repressor-like, C-terminal domain"/>
    <property type="match status" value="1"/>
</dbReference>
<dbReference type="SUPFAM" id="SSF46689">
    <property type="entry name" value="Homeodomain-like"/>
    <property type="match status" value="1"/>
</dbReference>
<feature type="DNA-binding region" description="H-T-H motif" evidence="4">
    <location>
        <begin position="42"/>
        <end position="61"/>
    </location>
</feature>
<dbReference type="EMBL" id="MVHF01000010">
    <property type="protein sequence ID" value="ORA35968.1"/>
    <property type="molecule type" value="Genomic_DNA"/>
</dbReference>
<dbReference type="InterPro" id="IPR009057">
    <property type="entry name" value="Homeodomain-like_sf"/>
</dbReference>